<dbReference type="InterPro" id="IPR002195">
    <property type="entry name" value="Dihydroorotase_CS"/>
</dbReference>
<keyword evidence="11" id="KW-1185">Reference proteome</keyword>
<evidence type="ECO:0000313" key="11">
    <source>
        <dbReference type="Proteomes" id="UP000642910"/>
    </source>
</evidence>
<comment type="catalytic activity">
    <reaction evidence="8">
        <text>(S)-allantoin + H2O = allantoate + H(+)</text>
        <dbReference type="Rhea" id="RHEA:17029"/>
        <dbReference type="ChEBI" id="CHEBI:15377"/>
        <dbReference type="ChEBI" id="CHEBI:15378"/>
        <dbReference type="ChEBI" id="CHEBI:15678"/>
        <dbReference type="ChEBI" id="CHEBI:17536"/>
        <dbReference type="EC" id="3.5.2.5"/>
    </reaction>
</comment>
<keyword evidence="5 8" id="KW-0479">Metal-binding</keyword>
<keyword evidence="4 8" id="KW-0659">Purine metabolism</keyword>
<dbReference type="InterPro" id="IPR017593">
    <property type="entry name" value="Allantoinase"/>
</dbReference>
<organism evidence="10 11">
    <name type="scientific">Alicyclobacillus mali</name>
    <name type="common">ex Roth et al. 2021</name>
    <dbReference type="NCBI Taxonomy" id="1123961"/>
    <lineage>
        <taxon>Bacteria</taxon>
        <taxon>Bacillati</taxon>
        <taxon>Bacillota</taxon>
        <taxon>Bacilli</taxon>
        <taxon>Bacillales</taxon>
        <taxon>Alicyclobacillaceae</taxon>
        <taxon>Alicyclobacillus</taxon>
    </lineage>
</organism>
<feature type="binding site" description="via carbamate group" evidence="8">
    <location>
        <position position="146"/>
    </location>
    <ligand>
        <name>Zn(2+)</name>
        <dbReference type="ChEBI" id="CHEBI:29105"/>
        <label>1</label>
    </ligand>
</feature>
<comment type="cofactor">
    <cofactor evidence="8">
        <name>Zn(2+)</name>
        <dbReference type="ChEBI" id="CHEBI:29105"/>
    </cofactor>
    <text evidence="8">Binds 2 Zn(2+) ions per subunit.</text>
</comment>
<gene>
    <name evidence="8 10" type="primary">allB</name>
    <name evidence="10" type="ORF">IW967_10915</name>
</gene>
<keyword evidence="6 8" id="KW-0378">Hydrolase</keyword>
<dbReference type="PANTHER" id="PTHR43668:SF4">
    <property type="entry name" value="ALLANTOINASE"/>
    <property type="match status" value="1"/>
</dbReference>
<evidence type="ECO:0000256" key="4">
    <source>
        <dbReference type="ARBA" id="ARBA00022631"/>
    </source>
</evidence>
<dbReference type="EC" id="3.5.2.5" evidence="8"/>
<evidence type="ECO:0000313" key="10">
    <source>
        <dbReference type="EMBL" id="MBF8378369.1"/>
    </source>
</evidence>
<dbReference type="RefSeq" id="WP_195867864.1">
    <property type="nucleotide sequence ID" value="NZ_JADPKZ010000044.1"/>
</dbReference>
<evidence type="ECO:0000256" key="2">
    <source>
        <dbReference type="ARBA" id="ARBA00010286"/>
    </source>
</evidence>
<feature type="binding site" evidence="8">
    <location>
        <position position="315"/>
    </location>
    <ligand>
        <name>Zn(2+)</name>
        <dbReference type="ChEBI" id="CHEBI:29105"/>
        <label>1</label>
    </ligand>
</feature>
<comment type="function">
    <text evidence="1">Catalyzes the reversible cyclization of carbamoyl aspartate to dihydroorotate.</text>
</comment>
<dbReference type="SUPFAM" id="SSF51338">
    <property type="entry name" value="Composite domain of metallo-dependent hydrolases"/>
    <property type="match status" value="1"/>
</dbReference>
<dbReference type="PROSITE" id="PS00482">
    <property type="entry name" value="DIHYDROOROTASE_1"/>
    <property type="match status" value="1"/>
</dbReference>
<comment type="function">
    <text evidence="8">Catalyzes the conversion of allantoin (5-ureidohydantoin) to allantoic acid by hydrolytic cleavage of the five-member hydantoin ring.</text>
</comment>
<comment type="similarity">
    <text evidence="8">Belongs to the metallo-dependent hydrolases superfamily. Allantoinase family.</text>
</comment>
<dbReference type="InterPro" id="IPR006680">
    <property type="entry name" value="Amidohydro-rel"/>
</dbReference>
<protein>
    <recommendedName>
        <fullName evidence="8">Allantoinase</fullName>
        <ecNumber evidence="8">3.5.2.5</ecNumber>
    </recommendedName>
    <alternativeName>
        <fullName evidence="8">Allantoin-utilizing enzyme</fullName>
    </alternativeName>
</protein>
<feature type="binding site" evidence="8">
    <location>
        <position position="186"/>
    </location>
    <ligand>
        <name>Zn(2+)</name>
        <dbReference type="ChEBI" id="CHEBI:29105"/>
        <label>2</label>
    </ligand>
</feature>
<keyword evidence="7 8" id="KW-0862">Zinc</keyword>
<comment type="pathway">
    <text evidence="8">Nitrogen metabolism; (S)-allantoin degradation; allantoate from (S)-allantoin: step 1/1.</text>
</comment>
<dbReference type="Gene3D" id="3.20.20.140">
    <property type="entry name" value="Metal-dependent hydrolases"/>
    <property type="match status" value="1"/>
</dbReference>
<dbReference type="InterPro" id="IPR032466">
    <property type="entry name" value="Metal_Hydrolase"/>
</dbReference>
<accession>A0ABS0F4Z8</accession>
<comment type="subunit">
    <text evidence="3 8">Homotetramer.</text>
</comment>
<dbReference type="NCBIfam" id="TIGR03178">
    <property type="entry name" value="allantoinase"/>
    <property type="match status" value="1"/>
</dbReference>
<dbReference type="HAMAP" id="MF_01645">
    <property type="entry name" value="Hydantoinase"/>
    <property type="match status" value="1"/>
</dbReference>
<dbReference type="EMBL" id="JADPKZ010000044">
    <property type="protein sequence ID" value="MBF8378369.1"/>
    <property type="molecule type" value="Genomic_DNA"/>
</dbReference>
<feature type="binding site" evidence="8">
    <location>
        <position position="242"/>
    </location>
    <ligand>
        <name>Zn(2+)</name>
        <dbReference type="ChEBI" id="CHEBI:29105"/>
        <label>2</label>
    </ligand>
</feature>
<name>A0ABS0F4Z8_9BACL</name>
<feature type="binding site" evidence="8">
    <location>
        <position position="62"/>
    </location>
    <ligand>
        <name>Zn(2+)</name>
        <dbReference type="ChEBI" id="CHEBI:29105"/>
        <label>1</label>
    </ligand>
</feature>
<dbReference type="PROSITE" id="PS01137">
    <property type="entry name" value="TATD_1"/>
    <property type="match status" value="1"/>
</dbReference>
<comment type="similarity">
    <text evidence="2">Belongs to the metallo-dependent hydrolases superfamily. DHOase family. Class I DHOase subfamily.</text>
</comment>
<comment type="PTM">
    <text evidence="8">Carboxylation allows a single lysine to coordinate two zinc ions.</text>
</comment>
<evidence type="ECO:0000256" key="6">
    <source>
        <dbReference type="ARBA" id="ARBA00022801"/>
    </source>
</evidence>
<evidence type="ECO:0000259" key="9">
    <source>
        <dbReference type="Pfam" id="PF01979"/>
    </source>
</evidence>
<dbReference type="Gene3D" id="2.30.40.10">
    <property type="entry name" value="Urease, subunit C, domain 1"/>
    <property type="match status" value="1"/>
</dbReference>
<dbReference type="InterPro" id="IPR011059">
    <property type="entry name" value="Metal-dep_hydrolase_composite"/>
</dbReference>
<dbReference type="InterPro" id="IPR047604">
    <property type="entry name" value="Allantoinase_bact"/>
</dbReference>
<sequence>MPVYDVILRNGLVVTESSALMMDLAITDGRIAAMGSIDGRAAVQVDVSGHWVMPGVIDAHVHLNEPGTDWEGFETGSRALAAGGCTLFVDMPLNGVPPTIDPSALMEKVACATGKSVIDFAFWGGLVPRRLDQLEPLADAGVLGFKAFLSAPGGPSADHGYVQVDDATLYEGMRILARVGLPLLLHAENGTIADAIRSQLEREGRLTARDYAASRPPEVEWEAVQRALTLAEATGCRLHFVHISTQESVDRIQAAKRKGLDVTLETCPHYLALTVDDFERLGPVAKCAPPLRDEQTRLELWDLLRRGLIDDVASDHSPCPMDMKRSASGNYFDVWGGIAGGQSTLEVMLDEGLRQGLRLVDVARLTATHPAKRLGVYPRKGVIQIGSDADLAIINPVERYTLRPEHLFQRHPHSPYIGRTFSSRVVQTWCRGHLVYQAHGEPTFPTAGIGQWIRSAHASHAERA</sequence>
<dbReference type="Pfam" id="PF01979">
    <property type="entry name" value="Amidohydro_1"/>
    <property type="match status" value="1"/>
</dbReference>
<feature type="binding site" evidence="8">
    <location>
        <position position="60"/>
    </location>
    <ligand>
        <name>Zn(2+)</name>
        <dbReference type="ChEBI" id="CHEBI:29105"/>
        <label>1</label>
    </ligand>
</feature>
<evidence type="ECO:0000256" key="5">
    <source>
        <dbReference type="ARBA" id="ARBA00022723"/>
    </source>
</evidence>
<feature type="modified residue" description="N6-carboxylysine" evidence="8">
    <location>
        <position position="146"/>
    </location>
</feature>
<dbReference type="InterPro" id="IPR018228">
    <property type="entry name" value="DNase_TatD-rel_CS"/>
</dbReference>
<feature type="domain" description="Amidohydrolase-related" evidence="9">
    <location>
        <begin position="51"/>
        <end position="435"/>
    </location>
</feature>
<evidence type="ECO:0000256" key="3">
    <source>
        <dbReference type="ARBA" id="ARBA00011881"/>
    </source>
</evidence>
<proteinExistence type="inferred from homology"/>
<dbReference type="GO" id="GO:0004038">
    <property type="term" value="F:allantoinase activity"/>
    <property type="evidence" value="ECO:0007669"/>
    <property type="project" value="UniProtKB-EC"/>
</dbReference>
<dbReference type="Proteomes" id="UP000642910">
    <property type="component" value="Unassembled WGS sequence"/>
</dbReference>
<dbReference type="SUPFAM" id="SSF51556">
    <property type="entry name" value="Metallo-dependent hydrolases"/>
    <property type="match status" value="1"/>
</dbReference>
<dbReference type="PANTHER" id="PTHR43668">
    <property type="entry name" value="ALLANTOINASE"/>
    <property type="match status" value="1"/>
</dbReference>
<evidence type="ECO:0000256" key="7">
    <source>
        <dbReference type="ARBA" id="ARBA00022833"/>
    </source>
</evidence>
<feature type="binding site" description="via carbamate group" evidence="8">
    <location>
        <position position="146"/>
    </location>
    <ligand>
        <name>Zn(2+)</name>
        <dbReference type="ChEBI" id="CHEBI:29105"/>
        <label>2</label>
    </ligand>
</feature>
<comment type="caution">
    <text evidence="10">The sequence shown here is derived from an EMBL/GenBank/DDBJ whole genome shotgun (WGS) entry which is preliminary data.</text>
</comment>
<evidence type="ECO:0000256" key="1">
    <source>
        <dbReference type="ARBA" id="ARBA00002368"/>
    </source>
</evidence>
<evidence type="ECO:0000256" key="8">
    <source>
        <dbReference type="HAMAP-Rule" id="MF_01645"/>
    </source>
</evidence>
<dbReference type="InterPro" id="IPR050138">
    <property type="entry name" value="DHOase/Allantoinase_Hydrolase"/>
</dbReference>
<reference evidence="10 11" key="1">
    <citation type="submission" date="2020-11" db="EMBL/GenBank/DDBJ databases">
        <title>Genomic insight of Alicyclobacillus mali FL 18 reveals a new arsenic-resistant strain, with potential in environmental biotechnology.</title>
        <authorList>
            <person name="Fiorentino G."/>
            <person name="Gallo G."/>
            <person name="Aulitto M."/>
        </authorList>
    </citation>
    <scope>NUCLEOTIDE SEQUENCE [LARGE SCALE GENOMIC DNA]</scope>
    <source>
        <strain evidence="10 11">FL 18</strain>
    </source>
</reference>